<evidence type="ECO:0000256" key="7">
    <source>
        <dbReference type="RuleBase" id="RU363032"/>
    </source>
</evidence>
<feature type="transmembrane region" description="Helical" evidence="7">
    <location>
        <begin position="91"/>
        <end position="111"/>
    </location>
</feature>
<accession>A0A212L7R4</accession>
<keyword evidence="3" id="KW-1003">Cell membrane</keyword>
<evidence type="ECO:0000256" key="5">
    <source>
        <dbReference type="ARBA" id="ARBA00022989"/>
    </source>
</evidence>
<keyword evidence="5 7" id="KW-1133">Transmembrane helix</keyword>
<dbReference type="PROSITE" id="PS50928">
    <property type="entry name" value="ABC_TM1"/>
    <property type="match status" value="1"/>
</dbReference>
<keyword evidence="6 7" id="KW-0472">Membrane</keyword>
<gene>
    <name evidence="9" type="ORF">KL86DES1_21346</name>
</gene>
<reference evidence="9" key="1">
    <citation type="submission" date="2016-08" db="EMBL/GenBank/DDBJ databases">
        <authorList>
            <person name="Seilhamer J.J."/>
        </authorList>
    </citation>
    <scope>NUCLEOTIDE SEQUENCE</scope>
    <source>
        <strain evidence="9">86-1</strain>
    </source>
</reference>
<proteinExistence type="inferred from homology"/>
<evidence type="ECO:0000256" key="3">
    <source>
        <dbReference type="ARBA" id="ARBA00022475"/>
    </source>
</evidence>
<evidence type="ECO:0000256" key="2">
    <source>
        <dbReference type="ARBA" id="ARBA00022448"/>
    </source>
</evidence>
<feature type="transmembrane region" description="Helical" evidence="7">
    <location>
        <begin position="192"/>
        <end position="219"/>
    </location>
</feature>
<feature type="transmembrane region" description="Helical" evidence="7">
    <location>
        <begin position="123"/>
        <end position="140"/>
    </location>
</feature>
<evidence type="ECO:0000256" key="4">
    <source>
        <dbReference type="ARBA" id="ARBA00022692"/>
    </source>
</evidence>
<dbReference type="EMBL" id="FMJC01000002">
    <property type="protein sequence ID" value="SCM73517.1"/>
    <property type="molecule type" value="Genomic_DNA"/>
</dbReference>
<dbReference type="Gene3D" id="1.10.3720.10">
    <property type="entry name" value="MetI-like"/>
    <property type="match status" value="1"/>
</dbReference>
<dbReference type="Pfam" id="PF00528">
    <property type="entry name" value="BPD_transp_1"/>
    <property type="match status" value="1"/>
</dbReference>
<dbReference type="InterPro" id="IPR035906">
    <property type="entry name" value="MetI-like_sf"/>
</dbReference>
<comment type="similarity">
    <text evidence="7">Belongs to the binding-protein-dependent transport system permease family.</text>
</comment>
<dbReference type="GO" id="GO:0055085">
    <property type="term" value="P:transmembrane transport"/>
    <property type="evidence" value="ECO:0007669"/>
    <property type="project" value="InterPro"/>
</dbReference>
<dbReference type="SUPFAM" id="SSF161098">
    <property type="entry name" value="MetI-like"/>
    <property type="match status" value="1"/>
</dbReference>
<dbReference type="GO" id="GO:0005886">
    <property type="term" value="C:plasma membrane"/>
    <property type="evidence" value="ECO:0007669"/>
    <property type="project" value="UniProtKB-SubCell"/>
</dbReference>
<keyword evidence="2 7" id="KW-0813">Transport</keyword>
<evidence type="ECO:0000256" key="1">
    <source>
        <dbReference type="ARBA" id="ARBA00004651"/>
    </source>
</evidence>
<dbReference type="PANTHER" id="PTHR30151">
    <property type="entry name" value="ALKANE SULFONATE ABC TRANSPORTER-RELATED, MEMBRANE SUBUNIT"/>
    <property type="match status" value="1"/>
</dbReference>
<feature type="domain" description="ABC transmembrane type-1" evidence="8">
    <location>
        <begin position="85"/>
        <end position="269"/>
    </location>
</feature>
<name>A0A212L7R4_9BACT</name>
<dbReference type="CDD" id="cd06261">
    <property type="entry name" value="TM_PBP2"/>
    <property type="match status" value="1"/>
</dbReference>
<feature type="transmembrane region" description="Helical" evidence="7">
    <location>
        <begin position="146"/>
        <end position="172"/>
    </location>
</feature>
<evidence type="ECO:0000256" key="6">
    <source>
        <dbReference type="ARBA" id="ARBA00023136"/>
    </source>
</evidence>
<protein>
    <submittedName>
        <fullName evidence="9">ABC-type nitrate/sulfonate/bicarbonate transport system, permease component</fullName>
    </submittedName>
</protein>
<dbReference type="InterPro" id="IPR000515">
    <property type="entry name" value="MetI-like"/>
</dbReference>
<feature type="transmembrane region" description="Helical" evidence="7">
    <location>
        <begin position="28"/>
        <end position="49"/>
    </location>
</feature>
<sequence length="284" mass="30754">MMSAIIDNQDLRSRAGGKKAAAPRGQGFFARWSAAVGTALLVGIILLVYELCTDVFGLLDAMLFPGLGKIGAALVRSLPQLFESCVSSMSLLIPGYIIGALGGIVLGVFVAMHPWLQRAVRPLIFALSPVPPSMLTPYLIAVLPTFYASSVAIIFLGVFWPYLVGTITGISLIDKKYLDNAEILQLKGARKLFFVILPAAAPHILSGAGTALTFSFILLTVAEMFATDSGLGHFIQYYADFSDYARVLAGLFFTAVVFVCIMLVYEYIKRKTLFWMLYGAANGR</sequence>
<dbReference type="AlphaFoldDB" id="A0A212L7R4"/>
<comment type="subcellular location">
    <subcellularLocation>
        <location evidence="1 7">Cell membrane</location>
        <topology evidence="1 7">Multi-pass membrane protein</topology>
    </subcellularLocation>
</comment>
<organism evidence="9">
    <name type="scientific">uncultured Desulfovibrio sp</name>
    <dbReference type="NCBI Taxonomy" id="167968"/>
    <lineage>
        <taxon>Bacteria</taxon>
        <taxon>Pseudomonadati</taxon>
        <taxon>Thermodesulfobacteriota</taxon>
        <taxon>Desulfovibrionia</taxon>
        <taxon>Desulfovibrionales</taxon>
        <taxon>Desulfovibrionaceae</taxon>
        <taxon>Desulfovibrio</taxon>
        <taxon>environmental samples</taxon>
    </lineage>
</organism>
<keyword evidence="4 7" id="KW-0812">Transmembrane</keyword>
<evidence type="ECO:0000259" key="8">
    <source>
        <dbReference type="PROSITE" id="PS50928"/>
    </source>
</evidence>
<feature type="transmembrane region" description="Helical" evidence="7">
    <location>
        <begin position="247"/>
        <end position="268"/>
    </location>
</feature>
<dbReference type="PANTHER" id="PTHR30151:SF0">
    <property type="entry name" value="ABC TRANSPORTER PERMEASE PROTEIN MJ0413-RELATED"/>
    <property type="match status" value="1"/>
</dbReference>
<evidence type="ECO:0000313" key="9">
    <source>
        <dbReference type="EMBL" id="SCM73517.1"/>
    </source>
</evidence>